<dbReference type="PROSITE" id="PS50811">
    <property type="entry name" value="WRKY"/>
    <property type="match status" value="1"/>
</dbReference>
<dbReference type="Proteomes" id="UP000008827">
    <property type="component" value="Chromosome 9"/>
</dbReference>
<dbReference type="EnsemblPlants" id="KRH40121">
    <property type="protein sequence ID" value="KRH40121"/>
    <property type="gene ID" value="GLYMA_09G240000"/>
</dbReference>
<dbReference type="InterPro" id="IPR044810">
    <property type="entry name" value="WRKY_plant"/>
</dbReference>
<dbReference type="Pfam" id="PF03106">
    <property type="entry name" value="WRKY"/>
    <property type="match status" value="1"/>
</dbReference>
<dbReference type="OMA" id="FYAPTLH"/>
<dbReference type="GO" id="GO:0005634">
    <property type="term" value="C:nucleus"/>
    <property type="evidence" value="ECO:0007669"/>
    <property type="project" value="UniProtKB-SubCell"/>
</dbReference>
<keyword evidence="3" id="KW-0238">DNA-binding</keyword>
<dbReference type="PANTHER" id="PTHR31429">
    <property type="entry name" value="WRKY TRANSCRIPTION FACTOR 36-RELATED"/>
    <property type="match status" value="1"/>
</dbReference>
<dbReference type="HOGENOM" id="CLU_021824_2_0_1"/>
<dbReference type="InterPro" id="IPR036576">
    <property type="entry name" value="WRKY_dom_sf"/>
</dbReference>
<feature type="region of interest" description="Disordered" evidence="6">
    <location>
        <begin position="136"/>
        <end position="156"/>
    </location>
</feature>
<feature type="region of interest" description="Disordered" evidence="6">
    <location>
        <begin position="1"/>
        <end position="35"/>
    </location>
</feature>
<accession>I1L5Z4</accession>
<keyword evidence="5" id="KW-0539">Nucleus</keyword>
<proteinExistence type="predicted"/>
<dbReference type="InterPro" id="IPR003657">
    <property type="entry name" value="WRKY_dom"/>
</dbReference>
<evidence type="ECO:0000313" key="8">
    <source>
        <dbReference type="EMBL" id="KRH40121.1"/>
    </source>
</evidence>
<dbReference type="Gene3D" id="2.20.25.80">
    <property type="entry name" value="WRKY domain"/>
    <property type="match status" value="1"/>
</dbReference>
<dbReference type="GeneID" id="100792084"/>
<organism evidence="8">
    <name type="scientific">Glycine max</name>
    <name type="common">Soybean</name>
    <name type="synonym">Glycine hispida</name>
    <dbReference type="NCBI Taxonomy" id="3847"/>
    <lineage>
        <taxon>Eukaryota</taxon>
        <taxon>Viridiplantae</taxon>
        <taxon>Streptophyta</taxon>
        <taxon>Embryophyta</taxon>
        <taxon>Tracheophyta</taxon>
        <taxon>Spermatophyta</taxon>
        <taxon>Magnoliopsida</taxon>
        <taxon>eudicotyledons</taxon>
        <taxon>Gunneridae</taxon>
        <taxon>Pentapetalae</taxon>
        <taxon>rosids</taxon>
        <taxon>fabids</taxon>
        <taxon>Fabales</taxon>
        <taxon>Fabaceae</taxon>
        <taxon>Papilionoideae</taxon>
        <taxon>50 kb inversion clade</taxon>
        <taxon>NPAAA clade</taxon>
        <taxon>indigoferoid/millettioid clade</taxon>
        <taxon>Phaseoleae</taxon>
        <taxon>Glycine</taxon>
        <taxon>Glycine subgen. Soja</taxon>
    </lineage>
</organism>
<evidence type="ECO:0000256" key="3">
    <source>
        <dbReference type="ARBA" id="ARBA00023125"/>
    </source>
</evidence>
<dbReference type="FunFam" id="2.20.25.80:FF:000002">
    <property type="entry name" value="probable WRKY transcription factor 31"/>
    <property type="match status" value="1"/>
</dbReference>
<evidence type="ECO:0000313" key="10">
    <source>
        <dbReference type="Proteomes" id="UP000008827"/>
    </source>
</evidence>
<evidence type="ECO:0000256" key="4">
    <source>
        <dbReference type="ARBA" id="ARBA00023163"/>
    </source>
</evidence>
<dbReference type="EMBL" id="CM000842">
    <property type="protein sequence ID" value="KRH40121.1"/>
    <property type="molecule type" value="Genomic_DNA"/>
</dbReference>
<keyword evidence="4" id="KW-0804">Transcription</keyword>
<evidence type="ECO:0000256" key="2">
    <source>
        <dbReference type="ARBA" id="ARBA00023015"/>
    </source>
</evidence>
<dbReference type="OrthoDB" id="1093223at2759"/>
<reference evidence="8 9" key="1">
    <citation type="journal article" date="2010" name="Nature">
        <title>Genome sequence of the palaeopolyploid soybean.</title>
        <authorList>
            <person name="Schmutz J."/>
            <person name="Cannon S.B."/>
            <person name="Schlueter J."/>
            <person name="Ma J."/>
            <person name="Mitros T."/>
            <person name="Nelson W."/>
            <person name="Hyten D.L."/>
            <person name="Song Q."/>
            <person name="Thelen J.J."/>
            <person name="Cheng J."/>
            <person name="Xu D."/>
            <person name="Hellsten U."/>
            <person name="May G.D."/>
            <person name="Yu Y."/>
            <person name="Sakurai T."/>
            <person name="Umezawa T."/>
            <person name="Bhattacharyya M.K."/>
            <person name="Sandhu D."/>
            <person name="Valliyodan B."/>
            <person name="Lindquist E."/>
            <person name="Peto M."/>
            <person name="Grant D."/>
            <person name="Shu S."/>
            <person name="Goodstein D."/>
            <person name="Barry K."/>
            <person name="Futrell-Griggs M."/>
            <person name="Abernathy B."/>
            <person name="Du J."/>
            <person name="Tian Z."/>
            <person name="Zhu L."/>
            <person name="Gill N."/>
            <person name="Joshi T."/>
            <person name="Libault M."/>
            <person name="Sethuraman A."/>
            <person name="Zhang X.-C."/>
            <person name="Shinozaki K."/>
            <person name="Nguyen H.T."/>
            <person name="Wing R.A."/>
            <person name="Cregan P."/>
            <person name="Specht J."/>
            <person name="Grimwood J."/>
            <person name="Rokhsar D."/>
            <person name="Stacey G."/>
            <person name="Shoemaker R.C."/>
            <person name="Jackson S.A."/>
        </authorList>
    </citation>
    <scope>NUCLEOTIDE SEQUENCE [LARGE SCALE GENOMIC DNA]</scope>
    <source>
        <strain evidence="9">cv. Williams 82</strain>
        <tissue evidence="8">Callus</tissue>
    </source>
</reference>
<dbReference type="RefSeq" id="XP_003533547.1">
    <property type="nucleotide sequence ID" value="XM_003533499.5"/>
</dbReference>
<dbReference type="KEGG" id="gmx:100792084"/>
<evidence type="ECO:0000256" key="6">
    <source>
        <dbReference type="SAM" id="MobiDB-lite"/>
    </source>
</evidence>
<dbReference type="GO" id="GO:0003700">
    <property type="term" value="F:DNA-binding transcription factor activity"/>
    <property type="evidence" value="ECO:0007669"/>
    <property type="project" value="InterPro"/>
</dbReference>
<protein>
    <recommendedName>
        <fullName evidence="7">WRKY domain-containing protein</fullName>
    </recommendedName>
</protein>
<reference evidence="9" key="2">
    <citation type="submission" date="2018-02" db="UniProtKB">
        <authorList>
            <consortium name="EnsemblPlants"/>
        </authorList>
    </citation>
    <scope>IDENTIFICATION</scope>
    <source>
        <strain evidence="9">Williams 82</strain>
    </source>
</reference>
<dbReference type="STRING" id="3847.I1L5Z4"/>
<dbReference type="Gramene" id="KRH40121">
    <property type="protein sequence ID" value="KRH40121"/>
    <property type="gene ID" value="GLYMA_09G240000"/>
</dbReference>
<reference evidence="8" key="3">
    <citation type="submission" date="2018-07" db="EMBL/GenBank/DDBJ databases">
        <title>WGS assembly of Glycine max.</title>
        <authorList>
            <person name="Schmutz J."/>
            <person name="Cannon S."/>
            <person name="Schlueter J."/>
            <person name="Ma J."/>
            <person name="Mitros T."/>
            <person name="Nelson W."/>
            <person name="Hyten D."/>
            <person name="Song Q."/>
            <person name="Thelen J."/>
            <person name="Cheng J."/>
            <person name="Xu D."/>
            <person name="Hellsten U."/>
            <person name="May G."/>
            <person name="Yu Y."/>
            <person name="Sakurai T."/>
            <person name="Umezawa T."/>
            <person name="Bhattacharyya M."/>
            <person name="Sandhu D."/>
            <person name="Valliyodan B."/>
            <person name="Lindquist E."/>
            <person name="Peto M."/>
            <person name="Grant D."/>
            <person name="Shu S."/>
            <person name="Goodstein D."/>
            <person name="Barry K."/>
            <person name="Futrell-Griggs M."/>
            <person name="Abernathy B."/>
            <person name="Du J."/>
            <person name="Tian Z."/>
            <person name="Zhu L."/>
            <person name="Gill N."/>
            <person name="Joshi T."/>
            <person name="Libault M."/>
            <person name="Sethuraman A."/>
            <person name="Zhang X."/>
            <person name="Shinozaki K."/>
            <person name="Nguyen H."/>
            <person name="Wing R."/>
            <person name="Cregan P."/>
            <person name="Specht J."/>
            <person name="Grimwood J."/>
            <person name="Rokhsar D."/>
            <person name="Stacey G."/>
            <person name="Shoemaker R."/>
            <person name="Jackson S."/>
        </authorList>
    </citation>
    <scope>NUCLEOTIDE SEQUENCE</scope>
    <source>
        <tissue evidence="8">Callus</tissue>
    </source>
</reference>
<feature type="compositionally biased region" description="Basic and acidic residues" evidence="6">
    <location>
        <begin position="14"/>
        <end position="35"/>
    </location>
</feature>
<sequence length="541" mass="59336">MSKISGPSGPDEIEEKRVTKEEKIKSAKTEMGEVKEENERLKMMLERVEKDYHSLQLRFFDIHHEDVSKKGLADSSTCHDHETEELVSLCLGRSPMVPKKEARIGNSNKLKEDVGPNLTLGLDSKHLLSMEVVSDFSPMNSSEQPKEAEEEVTLSTNQSAKVINVNDDMSDQMPAKRARVSVRARCDTPTMNDGCQWRKYGQKIAKRNPCPRAYYRCTVAPTCPVRRQVQRCAEDLSILITTYEGTHNHPLPVSATAMASTTSAAASMLLSGSSTSHHPTNHNSASFGNAPTTLQSGLSFSHQFDESRTKQVFSPPNHASLHMFPTITLDMTYSASNSSSLTQFHHRLPSTMASISNLKFSPASLSCSQDNNFIPSIWSKGGDTTTPPIIDKIPTRPVIKGNPYFQENFYQQSITNQTPFKEALAETITKAISTDPSLRSVIAAAVSSIVGNGSNSGNQEGAENVLGSGLNLKLGDHLQLASSNPLNQNGKGCLTGYFKSLSSKNSEAGNFIFLQPPLPFSFSKSGTNQLNHYVPEMNTHH</sequence>
<keyword evidence="2" id="KW-0805">Transcription regulation</keyword>
<dbReference type="PaxDb" id="3847-GLYMA09G37470.1"/>
<keyword evidence="10" id="KW-1185">Reference proteome</keyword>
<dbReference type="SMART" id="SM00774">
    <property type="entry name" value="WRKY"/>
    <property type="match status" value="1"/>
</dbReference>
<evidence type="ECO:0000256" key="5">
    <source>
        <dbReference type="ARBA" id="ARBA00023242"/>
    </source>
</evidence>
<evidence type="ECO:0000256" key="1">
    <source>
        <dbReference type="ARBA" id="ARBA00004123"/>
    </source>
</evidence>
<comment type="subcellular location">
    <subcellularLocation>
        <location evidence="1">Nucleus</location>
    </subcellularLocation>
</comment>
<evidence type="ECO:0000259" key="7">
    <source>
        <dbReference type="PROSITE" id="PS50811"/>
    </source>
</evidence>
<dbReference type="GO" id="GO:0043565">
    <property type="term" value="F:sequence-specific DNA binding"/>
    <property type="evidence" value="ECO:0007669"/>
    <property type="project" value="InterPro"/>
</dbReference>
<name>I1L5Z4_SOYBN</name>
<dbReference type="SMR" id="I1L5Z4"/>
<dbReference type="eggNOG" id="ENOG502QVE0">
    <property type="taxonomic scope" value="Eukaryota"/>
</dbReference>
<dbReference type="SUPFAM" id="SSF118290">
    <property type="entry name" value="WRKY DNA-binding domain"/>
    <property type="match status" value="1"/>
</dbReference>
<dbReference type="AlphaFoldDB" id="I1L5Z4"/>
<dbReference type="PANTHER" id="PTHR31429:SF24">
    <property type="entry name" value="WRKY TRANSCRIPTION FACTOR 72-RELATED"/>
    <property type="match status" value="1"/>
</dbReference>
<feature type="domain" description="WRKY" evidence="7">
    <location>
        <begin position="186"/>
        <end position="252"/>
    </location>
</feature>
<evidence type="ECO:0000313" key="9">
    <source>
        <dbReference type="EnsemblPlants" id="KRH40121"/>
    </source>
</evidence>
<gene>
    <name evidence="9" type="primary">LOC100792084</name>
    <name evidence="8" type="ORF">GLYMA_09G240000</name>
</gene>